<reference evidence="19" key="2">
    <citation type="submission" date="2025-08" db="UniProtKB">
        <authorList>
            <consortium name="Ensembl"/>
        </authorList>
    </citation>
    <scope>IDENTIFICATION</scope>
</reference>
<evidence type="ECO:0000256" key="13">
    <source>
        <dbReference type="ARBA" id="ARBA00043943"/>
    </source>
</evidence>
<comment type="catalytic activity">
    <reaction evidence="17">
        <text>dihydroxyacetone phosphate + an acyl-CoA = a 1-acylglycerone 3-phosphate + CoA</text>
        <dbReference type="Rhea" id="RHEA:17657"/>
        <dbReference type="ChEBI" id="CHEBI:57287"/>
        <dbReference type="ChEBI" id="CHEBI:57534"/>
        <dbReference type="ChEBI" id="CHEBI:57642"/>
        <dbReference type="ChEBI" id="CHEBI:58342"/>
        <dbReference type="EC" id="2.3.1.42"/>
    </reaction>
    <physiologicalReaction direction="left-to-right" evidence="17">
        <dbReference type="Rhea" id="RHEA:17658"/>
    </physiologicalReaction>
</comment>
<dbReference type="Pfam" id="PF01553">
    <property type="entry name" value="Acyltransferase"/>
    <property type="match status" value="1"/>
</dbReference>
<dbReference type="PIRSF" id="PIRSF500063">
    <property type="entry name" value="DHAPAT"/>
    <property type="match status" value="1"/>
</dbReference>
<dbReference type="PANTHER" id="PTHR12563:SF17">
    <property type="entry name" value="DIHYDROXYACETONE PHOSPHATE ACYLTRANSFERASE"/>
    <property type="match status" value="1"/>
</dbReference>
<reference evidence="19" key="3">
    <citation type="submission" date="2025-09" db="UniProtKB">
        <authorList>
            <consortium name="Ensembl"/>
        </authorList>
    </citation>
    <scope>IDENTIFICATION</scope>
</reference>
<evidence type="ECO:0000256" key="8">
    <source>
        <dbReference type="ARBA" id="ARBA00023315"/>
    </source>
</evidence>
<dbReference type="Proteomes" id="UP000694553">
    <property type="component" value="Unassembled WGS sequence"/>
</dbReference>
<comment type="catalytic activity">
    <reaction evidence="11">
        <text>dihydroxyacetone phosphate + hexadecanoyl-CoA = 1-hexadecanoylglycerone 3-phosphate + CoA</text>
        <dbReference type="Rhea" id="RHEA:40715"/>
        <dbReference type="ChEBI" id="CHEBI:57287"/>
        <dbReference type="ChEBI" id="CHEBI:57379"/>
        <dbReference type="ChEBI" id="CHEBI:57642"/>
        <dbReference type="ChEBI" id="CHEBI:58303"/>
    </reaction>
    <physiologicalReaction direction="left-to-right" evidence="11">
        <dbReference type="Rhea" id="RHEA:40716"/>
    </physiologicalReaction>
</comment>
<dbReference type="GO" id="GO:0004366">
    <property type="term" value="F:glycerol-3-phosphate O-acyltransferase activity"/>
    <property type="evidence" value="ECO:0007669"/>
    <property type="project" value="TreeGrafter"/>
</dbReference>
<dbReference type="GO" id="GO:0006650">
    <property type="term" value="P:glycerophospholipid metabolic process"/>
    <property type="evidence" value="ECO:0007669"/>
    <property type="project" value="UniProtKB-UniRule"/>
</dbReference>
<evidence type="ECO:0000313" key="19">
    <source>
        <dbReference type="Ensembl" id="ENSCMUP00000017549.1"/>
    </source>
</evidence>
<dbReference type="GO" id="GO:0031966">
    <property type="term" value="C:mitochondrial membrane"/>
    <property type="evidence" value="ECO:0007669"/>
    <property type="project" value="TreeGrafter"/>
</dbReference>
<dbReference type="SUPFAM" id="SSF69593">
    <property type="entry name" value="Glycerol-3-phosphate (1)-acyltransferase"/>
    <property type="match status" value="1"/>
</dbReference>
<dbReference type="UniPathway" id="UPA00940"/>
<comment type="similarity">
    <text evidence="2 18">Belongs to the GPAT/DAPAT family.</text>
</comment>
<comment type="pathway">
    <text evidence="10 18">Membrane lipid metabolism; glycerophospholipid metabolism.</text>
</comment>
<dbReference type="Ensembl" id="ENSCMUT00000018836.2">
    <property type="protein sequence ID" value="ENSCMUP00000017549.1"/>
    <property type="gene ID" value="ENSCMUG00000010855.2"/>
</dbReference>
<evidence type="ECO:0000256" key="12">
    <source>
        <dbReference type="ARBA" id="ARBA00043888"/>
    </source>
</evidence>
<dbReference type="GO" id="GO:0019432">
    <property type="term" value="P:triglyceride biosynthetic process"/>
    <property type="evidence" value="ECO:0007669"/>
    <property type="project" value="TreeGrafter"/>
</dbReference>
<keyword evidence="3" id="KW-0597">Phosphoprotein</keyword>
<accession>A0A8C3EFP0</accession>
<evidence type="ECO:0000256" key="4">
    <source>
        <dbReference type="ARBA" id="ARBA00022679"/>
    </source>
</evidence>
<dbReference type="InterPro" id="IPR022284">
    <property type="entry name" value="GPAT/DHAPAT"/>
</dbReference>
<dbReference type="RefSeq" id="XP_031958249.1">
    <property type="nucleotide sequence ID" value="XM_032102358.1"/>
</dbReference>
<keyword evidence="4 18" id="KW-0808">Transferase</keyword>
<evidence type="ECO:0000256" key="6">
    <source>
        <dbReference type="ARBA" id="ARBA00023136"/>
    </source>
</evidence>
<dbReference type="CTD" id="8443"/>
<dbReference type="GO" id="GO:0008611">
    <property type="term" value="P:ether lipid biosynthetic process"/>
    <property type="evidence" value="ECO:0007669"/>
    <property type="project" value="InterPro"/>
</dbReference>
<comment type="subcellular location">
    <subcellularLocation>
        <location evidence="13 18">Peroxisome membrane</location>
        <topology evidence="13 18">Peripheral membrane protein</topology>
        <orientation evidence="13 18">Matrix side</orientation>
    </subcellularLocation>
</comment>
<proteinExistence type="inferred from homology"/>
<dbReference type="GO" id="GO:0006631">
    <property type="term" value="P:fatty acid metabolic process"/>
    <property type="evidence" value="ECO:0007669"/>
    <property type="project" value="TreeGrafter"/>
</dbReference>
<evidence type="ECO:0000256" key="18">
    <source>
        <dbReference type="PIRNR" id="PIRNR000437"/>
    </source>
</evidence>
<dbReference type="InterPro" id="IPR002123">
    <property type="entry name" value="Plipid/glycerol_acylTrfase"/>
</dbReference>
<dbReference type="PIRSF" id="PIRSF000437">
    <property type="entry name" value="GPAT_DHAPAT"/>
    <property type="match status" value="1"/>
</dbReference>
<dbReference type="InterPro" id="IPR041728">
    <property type="entry name" value="GPAT/DHAPAT_LPLAT"/>
</dbReference>
<dbReference type="GO" id="GO:0008654">
    <property type="term" value="P:phospholipid biosynthetic process"/>
    <property type="evidence" value="ECO:0007669"/>
    <property type="project" value="TreeGrafter"/>
</dbReference>
<dbReference type="PANTHER" id="PTHR12563">
    <property type="entry name" value="GLYCEROL-3-PHOSPHATE ACYLTRANSFERASE"/>
    <property type="match status" value="1"/>
</dbReference>
<comment type="pathway">
    <text evidence="9">Phospholipid metabolism.</text>
</comment>
<evidence type="ECO:0000256" key="2">
    <source>
        <dbReference type="ARBA" id="ARBA00007937"/>
    </source>
</evidence>
<name>A0A8C3EFP0_CORMO</name>
<dbReference type="SMART" id="SM00563">
    <property type="entry name" value="PlsC"/>
    <property type="match status" value="1"/>
</dbReference>
<evidence type="ECO:0000256" key="16">
    <source>
        <dbReference type="ARBA" id="ARBA00044178"/>
    </source>
</evidence>
<protein>
    <recommendedName>
        <fullName evidence="16 18">Dihydroxyacetone phosphate acyltransferase</fullName>
        <shortName evidence="18">DAP-AT</shortName>
        <shortName evidence="18">DHAP-AT</shortName>
        <ecNumber evidence="15 18">2.3.1.42</ecNumber>
    </recommendedName>
</protein>
<organism evidence="19 20">
    <name type="scientific">Corvus moneduloides</name>
    <name type="common">New Caledonian crow</name>
    <dbReference type="NCBI Taxonomy" id="1196302"/>
    <lineage>
        <taxon>Eukaryota</taxon>
        <taxon>Metazoa</taxon>
        <taxon>Chordata</taxon>
        <taxon>Craniata</taxon>
        <taxon>Vertebrata</taxon>
        <taxon>Euteleostomi</taxon>
        <taxon>Archelosauria</taxon>
        <taxon>Archosauria</taxon>
        <taxon>Dinosauria</taxon>
        <taxon>Saurischia</taxon>
        <taxon>Theropoda</taxon>
        <taxon>Coelurosauria</taxon>
        <taxon>Aves</taxon>
        <taxon>Neognathae</taxon>
        <taxon>Neoaves</taxon>
        <taxon>Telluraves</taxon>
        <taxon>Australaves</taxon>
        <taxon>Passeriformes</taxon>
        <taxon>Corvoidea</taxon>
        <taxon>Corvidae</taxon>
        <taxon>Corvus</taxon>
    </lineage>
</organism>
<keyword evidence="20" id="KW-1185">Reference proteome</keyword>
<comment type="function">
    <text evidence="12">Dihydroxyacetonephosphate acyltransferase catalyzing the first step in the biosynthesis of plasmalogens, a subset of phospholipids that differ from other glycerolipids by having an alkyl chain attached through a vinyl ether linkage at the sn-1 position of the glycerol backbone, and which unique physical properties have an impact on various aspects of cell signaling and membrane biology.</text>
</comment>
<evidence type="ECO:0000256" key="14">
    <source>
        <dbReference type="ARBA" id="ARBA00044003"/>
    </source>
</evidence>
<gene>
    <name evidence="19" type="primary">GNPAT</name>
</gene>
<evidence type="ECO:0000256" key="17">
    <source>
        <dbReference type="ARBA" id="ARBA00049095"/>
    </source>
</evidence>
<comment type="pathway">
    <text evidence="1">Lipid metabolism.</text>
</comment>
<evidence type="ECO:0000256" key="11">
    <source>
        <dbReference type="ARBA" id="ARBA00043732"/>
    </source>
</evidence>
<keyword evidence="8 18" id="KW-0012">Acyltransferase</keyword>
<dbReference type="Pfam" id="PF19277">
    <property type="entry name" value="GPAT_C"/>
    <property type="match status" value="1"/>
</dbReference>
<reference evidence="20" key="1">
    <citation type="submission" date="2019-10" db="EMBL/GenBank/DDBJ databases">
        <title>Corvus moneduloides (New Caledonian crow) genome, bCorMon1, primary haplotype.</title>
        <authorList>
            <person name="Rutz C."/>
            <person name="Fungtammasan C."/>
            <person name="Mountcastle J."/>
            <person name="Formenti G."/>
            <person name="Chow W."/>
            <person name="Howe K."/>
            <person name="Steele M.P."/>
            <person name="Fernandes J."/>
            <person name="Gilbert M.T.P."/>
            <person name="Fedrigo O."/>
            <person name="Jarvis E.D."/>
            <person name="Gemmell N."/>
        </authorList>
    </citation>
    <scope>NUCLEOTIDE SEQUENCE [LARGE SCALE GENOMIC DNA]</scope>
</reference>
<evidence type="ECO:0000256" key="1">
    <source>
        <dbReference type="ARBA" id="ARBA00005189"/>
    </source>
</evidence>
<dbReference type="InterPro" id="IPR045520">
    <property type="entry name" value="GPAT/DHAPAT_C"/>
</dbReference>
<evidence type="ECO:0000256" key="3">
    <source>
        <dbReference type="ARBA" id="ARBA00022553"/>
    </source>
</evidence>
<keyword evidence="6 18" id="KW-0472">Membrane</keyword>
<dbReference type="CDD" id="cd07993">
    <property type="entry name" value="LPLAT_DHAPAT-like"/>
    <property type="match status" value="1"/>
</dbReference>
<comment type="subunit">
    <text evidence="14">Part of a heterotrimeric complex composed of GNPAT, AGPS and a modified form of GNPAT.</text>
</comment>
<evidence type="ECO:0000256" key="10">
    <source>
        <dbReference type="ARBA" id="ARBA00037925"/>
    </source>
</evidence>
<dbReference type="GO" id="GO:0016287">
    <property type="term" value="F:glycerone-phosphate O-acyltransferase activity"/>
    <property type="evidence" value="ECO:0007669"/>
    <property type="project" value="UniProtKB-UniRule"/>
</dbReference>
<dbReference type="AlphaFoldDB" id="A0A8C3EFP0"/>
<sequence>MTALGVICPSIPYPRFASPGKRGPRSGGRDEAFLGAGRFPSPADLPARPLLPRQKELTSKKRDEFEDILEERRLSSDLRYAMKCYTPVIYKGLSPCKPNAIKNAVLQSEQVQYVIKQLAKEMGESPDIIQEEAMEILDEMGHRMQLGAVRFFAFTLSKIFKQLFQRVCVNEEGMQRLQHAIQEHPVVLLPSHRSYVDFLMLSYLLYTYDLALPVIAAGIDFLGMKIVGELLRRAGAFFMRRSFGGNRLYWAVFAEYVKTMLRSGYAPIEFFLEGTRSRTAKTLTPKFGLLSIVMEPFFKREVFDTYLVPISISYERILEESLYAYELLGVPKPKESTSGLLKARRILSDNFGTIHIYVGQPVSLRTLASGRINRCPYNLVPRHLPQKPSEDIQEFVSDVAYKMELLQIENMVLSPWVLVAAILLQNLPAMEFELLIEKTLWLKGLTQTFGGFIEWPDNLCAKKAVLSGLTLHSNIACLVDGHVVLNDKGVEDGAVGEIVFRRALAMLMCATYRNQLLNVFVRPALVAIALQMTPSFRKEEVYSCFSFLRDVFSDEFIFFPGISLKDFEEGCFLLTKCDAIQTSQQIYPTDKGSGTVSFLSAMFRPFVEGYQLIFRYLSKEMKEAFTEKQFIPGVRNFVFQLLEKGSTQCYEALSSDMQKNALSALVQLGAAKKKKMPNGFTYNVNQEAVSKILDMFDARIPVQKPVAARL</sequence>
<dbReference type="EC" id="2.3.1.42" evidence="15 18"/>
<dbReference type="OMA" id="RFNLEWY"/>
<dbReference type="GeneID" id="116440962"/>
<keyword evidence="7 18" id="KW-0576">Peroxisome</keyword>
<dbReference type="GO" id="GO:0005778">
    <property type="term" value="C:peroxisomal membrane"/>
    <property type="evidence" value="ECO:0007669"/>
    <property type="project" value="UniProtKB-SubCell"/>
</dbReference>
<evidence type="ECO:0000256" key="7">
    <source>
        <dbReference type="ARBA" id="ARBA00023140"/>
    </source>
</evidence>
<dbReference type="InterPro" id="IPR028353">
    <property type="entry name" value="DHAPAT"/>
</dbReference>
<keyword evidence="5" id="KW-0007">Acetylation</keyword>
<evidence type="ECO:0000256" key="9">
    <source>
        <dbReference type="ARBA" id="ARBA00025707"/>
    </source>
</evidence>
<evidence type="ECO:0000256" key="15">
    <source>
        <dbReference type="ARBA" id="ARBA00044061"/>
    </source>
</evidence>
<evidence type="ECO:0000256" key="5">
    <source>
        <dbReference type="ARBA" id="ARBA00022990"/>
    </source>
</evidence>
<evidence type="ECO:0000313" key="20">
    <source>
        <dbReference type="Proteomes" id="UP000694553"/>
    </source>
</evidence>